<keyword evidence="5" id="KW-1185">Reference proteome</keyword>
<evidence type="ECO:0000256" key="1">
    <source>
        <dbReference type="SAM" id="MobiDB-lite"/>
    </source>
</evidence>
<keyword evidence="2" id="KW-1133">Transmembrane helix</keyword>
<name>A0ABT9QHB8_9ACTN</name>
<feature type="signal peptide" evidence="3">
    <location>
        <begin position="1"/>
        <end position="21"/>
    </location>
</feature>
<comment type="caution">
    <text evidence="4">The sequence shown here is derived from an EMBL/GenBank/DDBJ whole genome shotgun (WGS) entry which is preliminary data.</text>
</comment>
<protein>
    <submittedName>
        <fullName evidence="4">Uncharacterized protein</fullName>
    </submittedName>
</protein>
<organism evidence="4 5">
    <name type="scientific">Streptosporangium lutulentum</name>
    <dbReference type="NCBI Taxonomy" id="1461250"/>
    <lineage>
        <taxon>Bacteria</taxon>
        <taxon>Bacillati</taxon>
        <taxon>Actinomycetota</taxon>
        <taxon>Actinomycetes</taxon>
        <taxon>Streptosporangiales</taxon>
        <taxon>Streptosporangiaceae</taxon>
        <taxon>Streptosporangium</taxon>
    </lineage>
</organism>
<evidence type="ECO:0000313" key="4">
    <source>
        <dbReference type="EMBL" id="MDP9846143.1"/>
    </source>
</evidence>
<sequence length="231" mass="23938">MSKGSMLVLALFFGMALATKANTPSLSGKDVTASPVDCREGKGTTVAPSGGGDGAAFAVHRGGPAVQDGSLDTDGERNVALGARRGASAYIPAMTEGHVAGRRATADRAAEPSCEGRRSYQYTSYHADRHATGGRLPFTGPPADLMGRIAMAGGLVLTGGLFWWYGAVWPRRTPIGPIVTRRSPYGPRRHPGPGPRRPATRSHGHASVMPVRARPPADSRTAAATAPDTSG</sequence>
<feature type="region of interest" description="Disordered" evidence="1">
    <location>
        <begin position="178"/>
        <end position="231"/>
    </location>
</feature>
<accession>A0ABT9QHB8</accession>
<evidence type="ECO:0000256" key="3">
    <source>
        <dbReference type="SAM" id="SignalP"/>
    </source>
</evidence>
<dbReference type="Proteomes" id="UP001225356">
    <property type="component" value="Unassembled WGS sequence"/>
</dbReference>
<keyword evidence="3" id="KW-0732">Signal</keyword>
<dbReference type="EMBL" id="JAUSQU010000001">
    <property type="protein sequence ID" value="MDP9846143.1"/>
    <property type="molecule type" value="Genomic_DNA"/>
</dbReference>
<dbReference type="RefSeq" id="WP_307562363.1">
    <property type="nucleotide sequence ID" value="NZ_JAUSQU010000001.1"/>
</dbReference>
<reference evidence="4 5" key="1">
    <citation type="submission" date="2023-07" db="EMBL/GenBank/DDBJ databases">
        <title>Sequencing the genomes of 1000 actinobacteria strains.</title>
        <authorList>
            <person name="Klenk H.-P."/>
        </authorList>
    </citation>
    <scope>NUCLEOTIDE SEQUENCE [LARGE SCALE GENOMIC DNA]</scope>
    <source>
        <strain evidence="4 5">DSM 46740</strain>
    </source>
</reference>
<keyword evidence="2" id="KW-0812">Transmembrane</keyword>
<evidence type="ECO:0000313" key="5">
    <source>
        <dbReference type="Proteomes" id="UP001225356"/>
    </source>
</evidence>
<feature type="transmembrane region" description="Helical" evidence="2">
    <location>
        <begin position="145"/>
        <end position="165"/>
    </location>
</feature>
<keyword evidence="2" id="KW-0472">Membrane</keyword>
<evidence type="ECO:0000256" key="2">
    <source>
        <dbReference type="SAM" id="Phobius"/>
    </source>
</evidence>
<gene>
    <name evidence="4" type="ORF">J2853_005354</name>
</gene>
<feature type="chain" id="PRO_5046588733" evidence="3">
    <location>
        <begin position="22"/>
        <end position="231"/>
    </location>
</feature>
<proteinExistence type="predicted"/>